<reference evidence="1" key="2">
    <citation type="journal article" date="2023" name="IMA Fungus">
        <title>Comparative genomic study of the Penicillium genus elucidates a diverse pangenome and 15 lateral gene transfer events.</title>
        <authorList>
            <person name="Petersen C."/>
            <person name="Sorensen T."/>
            <person name="Nielsen M.R."/>
            <person name="Sondergaard T.E."/>
            <person name="Sorensen J.L."/>
            <person name="Fitzpatrick D.A."/>
            <person name="Frisvad J.C."/>
            <person name="Nielsen K.L."/>
        </authorList>
    </citation>
    <scope>NUCLEOTIDE SEQUENCE</scope>
    <source>
        <strain evidence="1">IBT 23319</strain>
    </source>
</reference>
<dbReference type="AlphaFoldDB" id="A0A9W9NWL9"/>
<dbReference type="GeneID" id="81385408"/>
<evidence type="ECO:0000313" key="1">
    <source>
        <dbReference type="EMBL" id="KAJ5227317.1"/>
    </source>
</evidence>
<keyword evidence="2" id="KW-1185">Reference proteome</keyword>
<organism evidence="1 2">
    <name type="scientific">Penicillium citrinum</name>
    <dbReference type="NCBI Taxonomy" id="5077"/>
    <lineage>
        <taxon>Eukaryota</taxon>
        <taxon>Fungi</taxon>
        <taxon>Dikarya</taxon>
        <taxon>Ascomycota</taxon>
        <taxon>Pezizomycotina</taxon>
        <taxon>Eurotiomycetes</taxon>
        <taxon>Eurotiomycetidae</taxon>
        <taxon>Eurotiales</taxon>
        <taxon>Aspergillaceae</taxon>
        <taxon>Penicillium</taxon>
    </lineage>
</organism>
<dbReference type="EMBL" id="JAPQKT010000006">
    <property type="protein sequence ID" value="KAJ5227317.1"/>
    <property type="molecule type" value="Genomic_DNA"/>
</dbReference>
<protein>
    <submittedName>
        <fullName evidence="1">Uncharacterized protein</fullName>
    </submittedName>
</protein>
<comment type="caution">
    <text evidence="1">The sequence shown here is derived from an EMBL/GenBank/DDBJ whole genome shotgun (WGS) entry which is preliminary data.</text>
</comment>
<name>A0A9W9NWL9_PENCI</name>
<dbReference type="RefSeq" id="XP_056499682.1">
    <property type="nucleotide sequence ID" value="XM_056646241.1"/>
</dbReference>
<proteinExistence type="predicted"/>
<sequence length="80" mass="8658">MEPALQLALLHAVCGFTFYGRAPGLSHTGDIGGAHAIRRKRILVALCFQGILGEGLSFATNFARSENPEDLHSGEEKHRV</sequence>
<dbReference type="Proteomes" id="UP001147733">
    <property type="component" value="Unassembled WGS sequence"/>
</dbReference>
<gene>
    <name evidence="1" type="ORF">N7469_007323</name>
</gene>
<evidence type="ECO:0000313" key="2">
    <source>
        <dbReference type="Proteomes" id="UP001147733"/>
    </source>
</evidence>
<reference evidence="1" key="1">
    <citation type="submission" date="2022-11" db="EMBL/GenBank/DDBJ databases">
        <authorList>
            <person name="Petersen C."/>
        </authorList>
    </citation>
    <scope>NUCLEOTIDE SEQUENCE</scope>
    <source>
        <strain evidence="1">IBT 23319</strain>
    </source>
</reference>
<accession>A0A9W9NWL9</accession>